<dbReference type="Proteomes" id="UP000184304">
    <property type="component" value="Unassembled WGS sequence"/>
</dbReference>
<name>A0A1L9N310_ASPTC</name>
<keyword evidence="2" id="KW-1185">Reference proteome</keyword>
<dbReference type="VEuPathDB" id="FungiDB:ASPTUDRAFT_29655"/>
<dbReference type="AlphaFoldDB" id="A0A1L9N310"/>
<evidence type="ECO:0000313" key="2">
    <source>
        <dbReference type="Proteomes" id="UP000184304"/>
    </source>
</evidence>
<organism evidence="1 2">
    <name type="scientific">Aspergillus tubingensis (strain CBS 134.48)</name>
    <dbReference type="NCBI Taxonomy" id="767770"/>
    <lineage>
        <taxon>Eukaryota</taxon>
        <taxon>Fungi</taxon>
        <taxon>Dikarya</taxon>
        <taxon>Ascomycota</taxon>
        <taxon>Pezizomycotina</taxon>
        <taxon>Eurotiomycetes</taxon>
        <taxon>Eurotiomycetidae</taxon>
        <taxon>Eurotiales</taxon>
        <taxon>Aspergillaceae</taxon>
        <taxon>Aspergillus</taxon>
        <taxon>Aspergillus subgen. Circumdati</taxon>
    </lineage>
</organism>
<protein>
    <submittedName>
        <fullName evidence="1">Uncharacterized protein</fullName>
    </submittedName>
</protein>
<proteinExistence type="predicted"/>
<evidence type="ECO:0000313" key="1">
    <source>
        <dbReference type="EMBL" id="OJI83611.1"/>
    </source>
</evidence>
<accession>A0A1L9N310</accession>
<sequence length="160" mass="17478">MGGGGNGEWGCDERVYVYPSHVRDIGMGQGLGVKRRGGSDTSSSSGVVINYSNDLPMPWHALLRGLHGSEGFKGYWFQTSDSLDPLAIPDLEGEGIAIYNHWDSVVFKSFTSLLSLPHMHTDEFVYTFKCIFDLKGDSDTANQGTLPELSEFPLSSANLL</sequence>
<reference evidence="2" key="1">
    <citation type="journal article" date="2017" name="Genome Biol.">
        <title>Comparative genomics reveals high biological diversity and specific adaptations in the industrially and medically important fungal genus Aspergillus.</title>
        <authorList>
            <person name="de Vries R.P."/>
            <person name="Riley R."/>
            <person name="Wiebenga A."/>
            <person name="Aguilar-Osorio G."/>
            <person name="Amillis S."/>
            <person name="Uchima C.A."/>
            <person name="Anderluh G."/>
            <person name="Asadollahi M."/>
            <person name="Askin M."/>
            <person name="Barry K."/>
            <person name="Battaglia E."/>
            <person name="Bayram O."/>
            <person name="Benocci T."/>
            <person name="Braus-Stromeyer S.A."/>
            <person name="Caldana C."/>
            <person name="Canovas D."/>
            <person name="Cerqueira G.C."/>
            <person name="Chen F."/>
            <person name="Chen W."/>
            <person name="Choi C."/>
            <person name="Clum A."/>
            <person name="Dos Santos R.A."/>
            <person name="Damasio A.R."/>
            <person name="Diallinas G."/>
            <person name="Emri T."/>
            <person name="Fekete E."/>
            <person name="Flipphi M."/>
            <person name="Freyberg S."/>
            <person name="Gallo A."/>
            <person name="Gournas C."/>
            <person name="Habgood R."/>
            <person name="Hainaut M."/>
            <person name="Harispe M.L."/>
            <person name="Henrissat B."/>
            <person name="Hilden K.S."/>
            <person name="Hope R."/>
            <person name="Hossain A."/>
            <person name="Karabika E."/>
            <person name="Karaffa L."/>
            <person name="Karanyi Z."/>
            <person name="Krasevec N."/>
            <person name="Kuo A."/>
            <person name="Kusch H."/>
            <person name="LaButti K."/>
            <person name="Lagendijk E.L."/>
            <person name="Lapidus A."/>
            <person name="Levasseur A."/>
            <person name="Lindquist E."/>
            <person name="Lipzen A."/>
            <person name="Logrieco A.F."/>
            <person name="MacCabe A."/>
            <person name="Maekelae M.R."/>
            <person name="Malavazi I."/>
            <person name="Melin P."/>
            <person name="Meyer V."/>
            <person name="Mielnichuk N."/>
            <person name="Miskei M."/>
            <person name="Molnar A.P."/>
            <person name="Mule G."/>
            <person name="Ngan C.Y."/>
            <person name="Orejas M."/>
            <person name="Orosz E."/>
            <person name="Ouedraogo J.P."/>
            <person name="Overkamp K.M."/>
            <person name="Park H.-S."/>
            <person name="Perrone G."/>
            <person name="Piumi F."/>
            <person name="Punt P.J."/>
            <person name="Ram A.F."/>
            <person name="Ramon A."/>
            <person name="Rauscher S."/>
            <person name="Record E."/>
            <person name="Riano-Pachon D.M."/>
            <person name="Robert V."/>
            <person name="Roehrig J."/>
            <person name="Ruller R."/>
            <person name="Salamov A."/>
            <person name="Salih N.S."/>
            <person name="Samson R.A."/>
            <person name="Sandor E."/>
            <person name="Sanguinetti M."/>
            <person name="Schuetze T."/>
            <person name="Sepcic K."/>
            <person name="Shelest E."/>
            <person name="Sherlock G."/>
            <person name="Sophianopoulou V."/>
            <person name="Squina F.M."/>
            <person name="Sun H."/>
            <person name="Susca A."/>
            <person name="Todd R.B."/>
            <person name="Tsang A."/>
            <person name="Unkles S.E."/>
            <person name="van de Wiele N."/>
            <person name="van Rossen-Uffink D."/>
            <person name="Oliveira J.V."/>
            <person name="Vesth T.C."/>
            <person name="Visser J."/>
            <person name="Yu J.-H."/>
            <person name="Zhou M."/>
            <person name="Andersen M.R."/>
            <person name="Archer D.B."/>
            <person name="Baker S.E."/>
            <person name="Benoit I."/>
            <person name="Brakhage A.A."/>
            <person name="Braus G.H."/>
            <person name="Fischer R."/>
            <person name="Frisvad J.C."/>
            <person name="Goldman G.H."/>
            <person name="Houbraken J."/>
            <person name="Oakley B."/>
            <person name="Pocsi I."/>
            <person name="Scazzocchio C."/>
            <person name="Seiboth B."/>
            <person name="vanKuyk P.A."/>
            <person name="Wortman J."/>
            <person name="Dyer P.S."/>
            <person name="Grigoriev I.V."/>
        </authorList>
    </citation>
    <scope>NUCLEOTIDE SEQUENCE [LARGE SCALE GENOMIC DNA]</scope>
    <source>
        <strain evidence="2">CBS 134.48</strain>
    </source>
</reference>
<dbReference type="EMBL" id="KV878203">
    <property type="protein sequence ID" value="OJI83611.1"/>
    <property type="molecule type" value="Genomic_DNA"/>
</dbReference>
<gene>
    <name evidence="1" type="ORF">ASPTUDRAFT_29655</name>
</gene>